<organism evidence="3 4">
    <name type="scientific">Ramalina farinacea</name>
    <dbReference type="NCBI Taxonomy" id="258253"/>
    <lineage>
        <taxon>Eukaryota</taxon>
        <taxon>Fungi</taxon>
        <taxon>Dikarya</taxon>
        <taxon>Ascomycota</taxon>
        <taxon>Pezizomycotina</taxon>
        <taxon>Lecanoromycetes</taxon>
        <taxon>OSLEUM clade</taxon>
        <taxon>Lecanoromycetidae</taxon>
        <taxon>Lecanorales</taxon>
        <taxon>Lecanorineae</taxon>
        <taxon>Ramalinaceae</taxon>
        <taxon>Ramalina</taxon>
    </lineage>
</organism>
<feature type="compositionally biased region" description="Basic and acidic residues" evidence="1">
    <location>
        <begin position="130"/>
        <end position="152"/>
    </location>
</feature>
<evidence type="ECO:0000256" key="1">
    <source>
        <dbReference type="SAM" id="MobiDB-lite"/>
    </source>
</evidence>
<feature type="compositionally biased region" description="Polar residues" evidence="1">
    <location>
        <begin position="246"/>
        <end position="257"/>
    </location>
</feature>
<dbReference type="SMART" id="SM01177">
    <property type="entry name" value="DUF4210"/>
    <property type="match status" value="1"/>
</dbReference>
<feature type="compositionally biased region" description="Pro residues" evidence="1">
    <location>
        <begin position="682"/>
        <end position="692"/>
    </location>
</feature>
<dbReference type="Pfam" id="PF13889">
    <property type="entry name" value="Chromosome_seg"/>
    <property type="match status" value="1"/>
</dbReference>
<evidence type="ECO:0000313" key="3">
    <source>
        <dbReference type="EMBL" id="MDI1485433.1"/>
    </source>
</evidence>
<name>A0AA43TRA5_9LECA</name>
<feature type="compositionally biased region" description="Polar residues" evidence="1">
    <location>
        <begin position="454"/>
        <end position="475"/>
    </location>
</feature>
<keyword evidence="4" id="KW-1185">Reference proteome</keyword>
<sequence length="792" mass="86717">MPNPSRPDQWHKKVSLSAATDSIFTGHNIEDWKHAKGDLDLEDCEGPVPDGPMEDVSTDKEKNEKSTSESALCTDRAELIERIKRGESPTWVPSRAVREEYIKENNEPLQRPSSKGPASSSSLLPPAEIESIKRNEAAQEHLHSPYEIERPRSALHAGDFTSSSNHPIGVAREQSGGEDLGLSSRTPTASSSFQWHTPAETLQYGTKAPWSSSENTLPPRLPARDRAPSLQSYSSSNYILKKPTTPLVQQLNNTDLDFSTRERSTSPEKGNRRHTLPPHALCDWPSKSGDTVTPSSPPLSYRREASFPHSHHARRSITSTWSLQPSTSPPTPGFLRSRRTSFSSEASPRQNASMVGSYEESILRGRMSTAPSKPFDFSAHIGALGRGKKPKMPAQVVVPFQAVYYDWSSANERGQANAEPSPYVGHIDLQNTNKPPDLPKSTSTGDNVLETKPSEPSNMDNTSKLVDDLNTSVNGPDNARKRKRSGIKSSIDIPSGAYRIPPQGQIQVVVKNAYKTALKLFIVPYDLTGMEAGQKTFVRQRSYSAGPIIEKPVASPSSSNVAIPAESKKPTLRYLIHLNICCTAKGRFYLYQHIRVVFANRVPDDKEHLTKEIHEPRPKYSPWKATVENLPTSSVSGAKLTAEKAFRRRSSGFNYGESSSDTRRVYSVGCPGAYGDATAPPVPAVPFHLPPPRHPEVHVTDQTNDDLDMETSRPTTSSDLSSSLGTFSPYKGDSAKSDDDLGESYAKLNKGETGYGGLFGRPITPEPGEGLLALRFRGMGQGKDVGSSLTGE</sequence>
<feature type="compositionally biased region" description="Basic and acidic residues" evidence="1">
    <location>
        <begin position="258"/>
        <end position="270"/>
    </location>
</feature>
<dbReference type="PANTHER" id="PTHR13199:SF11">
    <property type="entry name" value="PROTEIN ATOSSA"/>
    <property type="match status" value="1"/>
</dbReference>
<accession>A0AA43TRA5</accession>
<evidence type="ECO:0000313" key="4">
    <source>
        <dbReference type="Proteomes" id="UP001161017"/>
    </source>
</evidence>
<dbReference type="Pfam" id="PF13915">
    <property type="entry name" value="DUF4210"/>
    <property type="match status" value="1"/>
</dbReference>
<dbReference type="Proteomes" id="UP001161017">
    <property type="component" value="Unassembled WGS sequence"/>
</dbReference>
<dbReference type="InterPro" id="IPR051506">
    <property type="entry name" value="ATOS_Transcription_Regulators"/>
</dbReference>
<feature type="compositionally biased region" description="Low complexity" evidence="1">
    <location>
        <begin position="112"/>
        <end position="127"/>
    </location>
</feature>
<feature type="compositionally biased region" description="Basic and acidic residues" evidence="1">
    <location>
        <begin position="57"/>
        <end position="67"/>
    </location>
</feature>
<feature type="compositionally biased region" description="Polar residues" evidence="1">
    <location>
        <begin position="340"/>
        <end position="354"/>
    </location>
</feature>
<gene>
    <name evidence="3" type="ORF">OHK93_000571</name>
</gene>
<comment type="caution">
    <text evidence="3">The sequence shown here is derived from an EMBL/GenBank/DDBJ whole genome shotgun (WGS) entry which is preliminary data.</text>
</comment>
<feature type="region of interest" description="Disordered" evidence="1">
    <location>
        <begin position="102"/>
        <end position="358"/>
    </location>
</feature>
<reference evidence="3" key="1">
    <citation type="journal article" date="2023" name="Genome Biol. Evol.">
        <title>First Whole Genome Sequence and Flow Cytometry Genome Size Data for the Lichen-Forming Fungus Ramalina farinacea (Ascomycota).</title>
        <authorList>
            <person name="Llewellyn T."/>
            <person name="Mian S."/>
            <person name="Hill R."/>
            <person name="Leitch I.J."/>
            <person name="Gaya E."/>
        </authorList>
    </citation>
    <scope>NUCLEOTIDE SEQUENCE</scope>
    <source>
        <strain evidence="3">LIQ254RAFAR</strain>
    </source>
</reference>
<feature type="region of interest" description="Disordered" evidence="1">
    <location>
        <begin position="38"/>
        <end position="73"/>
    </location>
</feature>
<feature type="compositionally biased region" description="Polar residues" evidence="1">
    <location>
        <begin position="229"/>
        <end position="238"/>
    </location>
</feature>
<dbReference type="InterPro" id="IPR025261">
    <property type="entry name" value="Atos-like_cons_dom"/>
</dbReference>
<dbReference type="EMBL" id="JAPUFD010000001">
    <property type="protein sequence ID" value="MDI1485433.1"/>
    <property type="molecule type" value="Genomic_DNA"/>
</dbReference>
<dbReference type="PANTHER" id="PTHR13199">
    <property type="entry name" value="GH03947P"/>
    <property type="match status" value="1"/>
</dbReference>
<feature type="region of interest" description="Disordered" evidence="1">
    <location>
        <begin position="682"/>
        <end position="740"/>
    </location>
</feature>
<feature type="domain" description="Atos-like conserved" evidence="2">
    <location>
        <begin position="354"/>
        <end position="424"/>
    </location>
</feature>
<feature type="compositionally biased region" description="Polar residues" evidence="1">
    <location>
        <begin position="429"/>
        <end position="446"/>
    </location>
</feature>
<feature type="compositionally biased region" description="Low complexity" evidence="1">
    <location>
        <begin position="712"/>
        <end position="728"/>
    </location>
</feature>
<dbReference type="AlphaFoldDB" id="A0AA43TRA5"/>
<proteinExistence type="predicted"/>
<feature type="compositionally biased region" description="Polar residues" evidence="1">
    <location>
        <begin position="183"/>
        <end position="195"/>
    </location>
</feature>
<dbReference type="InterPro" id="IPR033473">
    <property type="entry name" value="Atos-like_C"/>
</dbReference>
<protein>
    <recommendedName>
        <fullName evidence="2">Atos-like conserved domain-containing protein</fullName>
    </recommendedName>
</protein>
<feature type="compositionally biased region" description="Polar residues" evidence="1">
    <location>
        <begin position="316"/>
        <end position="326"/>
    </location>
</feature>
<evidence type="ECO:0000259" key="2">
    <source>
        <dbReference type="SMART" id="SM01177"/>
    </source>
</evidence>
<feature type="region of interest" description="Disordered" evidence="1">
    <location>
        <begin position="414"/>
        <end position="492"/>
    </location>
</feature>